<reference evidence="2 3" key="1">
    <citation type="submission" date="2024-10" db="EMBL/GenBank/DDBJ databases">
        <title>The Natural Products Discovery Center: Release of the First 8490 Sequenced Strains for Exploring Actinobacteria Biosynthetic Diversity.</title>
        <authorList>
            <person name="Kalkreuter E."/>
            <person name="Kautsar S.A."/>
            <person name="Yang D."/>
            <person name="Bader C.D."/>
            <person name="Teijaro C.N."/>
            <person name="Fluegel L."/>
            <person name="Davis C.M."/>
            <person name="Simpson J.R."/>
            <person name="Lauterbach L."/>
            <person name="Steele A.D."/>
            <person name="Gui C."/>
            <person name="Meng S."/>
            <person name="Li G."/>
            <person name="Viehrig K."/>
            <person name="Ye F."/>
            <person name="Su P."/>
            <person name="Kiefer A.F."/>
            <person name="Nichols A."/>
            <person name="Cepeda A.J."/>
            <person name="Yan W."/>
            <person name="Fan B."/>
            <person name="Jiang Y."/>
            <person name="Adhikari A."/>
            <person name="Zheng C.-J."/>
            <person name="Schuster L."/>
            <person name="Cowan T.M."/>
            <person name="Smanski M.J."/>
            <person name="Chevrette M.G."/>
            <person name="De Carvalho L.P.S."/>
            <person name="Shen B."/>
        </authorList>
    </citation>
    <scope>NUCLEOTIDE SEQUENCE [LARGE SCALE GENOMIC DNA]</scope>
    <source>
        <strain evidence="2 3">NPDC015755</strain>
    </source>
</reference>
<feature type="transmembrane region" description="Helical" evidence="1">
    <location>
        <begin position="36"/>
        <end position="57"/>
    </location>
</feature>
<keyword evidence="1" id="KW-1133">Transmembrane helix</keyword>
<gene>
    <name evidence="2" type="ORF">ACF05T_34330</name>
</gene>
<keyword evidence="1" id="KW-0472">Membrane</keyword>
<protein>
    <submittedName>
        <fullName evidence="2">Uncharacterized protein</fullName>
    </submittedName>
</protein>
<name>A0ABW6YMG2_9ACTN</name>
<dbReference type="RefSeq" id="WP_391937830.1">
    <property type="nucleotide sequence ID" value="NZ_JBIBSM010000034.1"/>
</dbReference>
<sequence>MRRQDQDREQEQALAVTLAALLLIGGTLLVRETAGLWPAAALGLGGVMAAYCGPPIVRRVAVAVAVRRFGRQVAAHGKPR</sequence>
<organism evidence="2 3">
    <name type="scientific">Streptomyces lateritius</name>
    <dbReference type="NCBI Taxonomy" id="67313"/>
    <lineage>
        <taxon>Bacteria</taxon>
        <taxon>Bacillati</taxon>
        <taxon>Actinomycetota</taxon>
        <taxon>Actinomycetes</taxon>
        <taxon>Kitasatosporales</taxon>
        <taxon>Streptomycetaceae</taxon>
        <taxon>Streptomyces</taxon>
    </lineage>
</organism>
<dbReference type="EMBL" id="JBIBSM010000034">
    <property type="protein sequence ID" value="MFF8281071.1"/>
    <property type="molecule type" value="Genomic_DNA"/>
</dbReference>
<comment type="caution">
    <text evidence="2">The sequence shown here is derived from an EMBL/GenBank/DDBJ whole genome shotgun (WGS) entry which is preliminary data.</text>
</comment>
<evidence type="ECO:0000313" key="2">
    <source>
        <dbReference type="EMBL" id="MFF8281071.1"/>
    </source>
</evidence>
<dbReference type="Proteomes" id="UP001603013">
    <property type="component" value="Unassembled WGS sequence"/>
</dbReference>
<evidence type="ECO:0000256" key="1">
    <source>
        <dbReference type="SAM" id="Phobius"/>
    </source>
</evidence>
<evidence type="ECO:0000313" key="3">
    <source>
        <dbReference type="Proteomes" id="UP001603013"/>
    </source>
</evidence>
<feature type="transmembrane region" description="Helical" evidence="1">
    <location>
        <begin position="12"/>
        <end position="30"/>
    </location>
</feature>
<accession>A0ABW6YMG2</accession>
<proteinExistence type="predicted"/>
<keyword evidence="1" id="KW-0812">Transmembrane</keyword>
<keyword evidence="3" id="KW-1185">Reference proteome</keyword>